<dbReference type="SUPFAM" id="SSF51215">
    <property type="entry name" value="Regulatory protein AraC"/>
    <property type="match status" value="1"/>
</dbReference>
<sequence>MKKPESAYASRDERLTYVLGGHKPPNLHKWGPGVRDIYALHYIVSGKGVLETNGATFFLKAGESFMIYPQREVYYYPDRNDPWEYVWVEFKGNEVSSLLSMIDVLPDRPVVPEAPAALEPYFLTAWHGDMKPYQKLRSAAQVQQLLTLYMEYFPKAEMVSAPDYAGIAKEYIRNNYWNASLTVADIVSVVNIERSYLFRLFKERTGMSVSGYLTACRISNACKLLQSTSLSIKTVSFSVGYGDQLYFSKVFKKTTSYTPSDYRSRGMRDADFFPENGEGMPLG</sequence>
<dbReference type="Proteomes" id="UP000092024">
    <property type="component" value="Unassembled WGS sequence"/>
</dbReference>
<dbReference type="GO" id="GO:0043565">
    <property type="term" value="F:sequence-specific DNA binding"/>
    <property type="evidence" value="ECO:0007669"/>
    <property type="project" value="InterPro"/>
</dbReference>
<keyword evidence="2" id="KW-0238">DNA-binding</keyword>
<keyword evidence="1" id="KW-0805">Transcription regulation</keyword>
<organism evidence="5 6">
    <name type="scientific">Paenibacillus oryzae</name>
    <dbReference type="NCBI Taxonomy" id="1844972"/>
    <lineage>
        <taxon>Bacteria</taxon>
        <taxon>Bacillati</taxon>
        <taxon>Bacillota</taxon>
        <taxon>Bacilli</taxon>
        <taxon>Bacillales</taxon>
        <taxon>Paenibacillaceae</taxon>
        <taxon>Paenibacillus</taxon>
    </lineage>
</organism>
<dbReference type="SUPFAM" id="SSF46689">
    <property type="entry name" value="Homeodomain-like"/>
    <property type="match status" value="2"/>
</dbReference>
<dbReference type="PRINTS" id="PR00032">
    <property type="entry name" value="HTHARAC"/>
</dbReference>
<dbReference type="PROSITE" id="PS01124">
    <property type="entry name" value="HTH_ARAC_FAMILY_2"/>
    <property type="match status" value="1"/>
</dbReference>
<dbReference type="InterPro" id="IPR009057">
    <property type="entry name" value="Homeodomain-like_sf"/>
</dbReference>
<evidence type="ECO:0000259" key="4">
    <source>
        <dbReference type="PROSITE" id="PS01124"/>
    </source>
</evidence>
<dbReference type="CDD" id="cd06986">
    <property type="entry name" value="cupin_MmsR-like_N"/>
    <property type="match status" value="1"/>
</dbReference>
<dbReference type="STRING" id="1844972.A7K91_19705"/>
<comment type="caution">
    <text evidence="5">The sequence shown here is derived from an EMBL/GenBank/DDBJ whole genome shotgun (WGS) entry which is preliminary data.</text>
</comment>
<keyword evidence="3" id="KW-0804">Transcription</keyword>
<dbReference type="InterPro" id="IPR018062">
    <property type="entry name" value="HTH_AraC-typ_CS"/>
</dbReference>
<evidence type="ECO:0000313" key="6">
    <source>
        <dbReference type="Proteomes" id="UP000092024"/>
    </source>
</evidence>
<dbReference type="Pfam" id="PF12833">
    <property type="entry name" value="HTH_18"/>
    <property type="match status" value="1"/>
</dbReference>
<feature type="domain" description="HTH araC/xylS-type" evidence="4">
    <location>
        <begin position="166"/>
        <end position="265"/>
    </location>
</feature>
<dbReference type="InterPro" id="IPR003313">
    <property type="entry name" value="AraC-bd"/>
</dbReference>
<dbReference type="InterPro" id="IPR020449">
    <property type="entry name" value="Tscrpt_reg_AraC-type_HTH"/>
</dbReference>
<evidence type="ECO:0000256" key="1">
    <source>
        <dbReference type="ARBA" id="ARBA00023015"/>
    </source>
</evidence>
<accession>A0A1A5YN84</accession>
<evidence type="ECO:0000256" key="2">
    <source>
        <dbReference type="ARBA" id="ARBA00023125"/>
    </source>
</evidence>
<reference evidence="5 6" key="1">
    <citation type="submission" date="2016-05" db="EMBL/GenBank/DDBJ databases">
        <title>Paenibacillus oryzae. sp. nov., isolated from the rice root.</title>
        <authorList>
            <person name="Zhang J."/>
            <person name="Zhang X."/>
        </authorList>
    </citation>
    <scope>NUCLEOTIDE SEQUENCE [LARGE SCALE GENOMIC DNA]</scope>
    <source>
        <strain evidence="5 6">1DrF-4</strain>
    </source>
</reference>
<gene>
    <name evidence="5" type="ORF">A7K91_19705</name>
</gene>
<dbReference type="PROSITE" id="PS00041">
    <property type="entry name" value="HTH_ARAC_FAMILY_1"/>
    <property type="match status" value="1"/>
</dbReference>
<evidence type="ECO:0000256" key="3">
    <source>
        <dbReference type="ARBA" id="ARBA00023163"/>
    </source>
</evidence>
<dbReference type="InterPro" id="IPR037923">
    <property type="entry name" value="HTH-like"/>
</dbReference>
<proteinExistence type="predicted"/>
<dbReference type="Pfam" id="PF02311">
    <property type="entry name" value="AraC_binding"/>
    <property type="match status" value="1"/>
</dbReference>
<dbReference type="EMBL" id="LYPA01000041">
    <property type="protein sequence ID" value="OBR67018.1"/>
    <property type="molecule type" value="Genomic_DNA"/>
</dbReference>
<dbReference type="Gene3D" id="1.10.10.60">
    <property type="entry name" value="Homeodomain-like"/>
    <property type="match status" value="2"/>
</dbReference>
<dbReference type="PANTHER" id="PTHR43280:SF30">
    <property type="entry name" value="MMSAB OPERON REGULATORY PROTEIN"/>
    <property type="match status" value="1"/>
</dbReference>
<dbReference type="GO" id="GO:0003700">
    <property type="term" value="F:DNA-binding transcription factor activity"/>
    <property type="evidence" value="ECO:0007669"/>
    <property type="project" value="InterPro"/>
</dbReference>
<dbReference type="PANTHER" id="PTHR43280">
    <property type="entry name" value="ARAC-FAMILY TRANSCRIPTIONAL REGULATOR"/>
    <property type="match status" value="1"/>
</dbReference>
<dbReference type="RefSeq" id="WP_068680881.1">
    <property type="nucleotide sequence ID" value="NZ_LYPA01000041.1"/>
</dbReference>
<dbReference type="AlphaFoldDB" id="A0A1A5YN84"/>
<dbReference type="SMART" id="SM00342">
    <property type="entry name" value="HTH_ARAC"/>
    <property type="match status" value="1"/>
</dbReference>
<protein>
    <submittedName>
        <fullName evidence="5">AraC family transcriptional regulator</fullName>
    </submittedName>
</protein>
<name>A0A1A5YN84_9BACL</name>
<dbReference type="OrthoDB" id="9813413at2"/>
<dbReference type="Gene3D" id="2.60.120.280">
    <property type="entry name" value="Regulatory protein AraC"/>
    <property type="match status" value="1"/>
</dbReference>
<dbReference type="InterPro" id="IPR018060">
    <property type="entry name" value="HTH_AraC"/>
</dbReference>
<keyword evidence="6" id="KW-1185">Reference proteome</keyword>
<evidence type="ECO:0000313" key="5">
    <source>
        <dbReference type="EMBL" id="OBR67018.1"/>
    </source>
</evidence>